<sequence>MLKDYYEILGVHQTASLDEIKDAYKKLAKAFHPDKHQGDAFFSEKFKSLQEAYAVFTDPVKKQEYDAQWAEFQKSSKKRKGTKQNRTARPENKTERDTTPSSYSAADLPSLVDIYLEKKDKTLQVRKQYDALLASPKKKVVSWVKVAIAVAIIVLNFLLLNPYFGLLK</sequence>
<proteinExistence type="predicted"/>
<keyword evidence="7" id="KW-1185">Reference proteome</keyword>
<feature type="compositionally biased region" description="Basic and acidic residues" evidence="2">
    <location>
        <begin position="88"/>
        <end position="98"/>
    </location>
</feature>
<gene>
    <name evidence="6" type="primary">dnaJ_3</name>
    <name evidence="5" type="ORF">AXF12_11330</name>
    <name evidence="6" type="ORF">SAMEA44541418_01879</name>
</gene>
<dbReference type="Pfam" id="PF00226">
    <property type="entry name" value="DnaJ"/>
    <property type="match status" value="1"/>
</dbReference>
<evidence type="ECO:0000256" key="3">
    <source>
        <dbReference type="SAM" id="Phobius"/>
    </source>
</evidence>
<keyword evidence="3" id="KW-0812">Transmembrane</keyword>
<dbReference type="InterPro" id="IPR001623">
    <property type="entry name" value="DnaJ_domain"/>
</dbReference>
<evidence type="ECO:0000313" key="7">
    <source>
        <dbReference type="Proteomes" id="UP000065822"/>
    </source>
</evidence>
<organism evidence="6 8">
    <name type="scientific">Capnocytophaga haemolytica</name>
    <dbReference type="NCBI Taxonomy" id="45243"/>
    <lineage>
        <taxon>Bacteria</taxon>
        <taxon>Pseudomonadati</taxon>
        <taxon>Bacteroidota</taxon>
        <taxon>Flavobacteriia</taxon>
        <taxon>Flavobacteriales</taxon>
        <taxon>Flavobacteriaceae</taxon>
        <taxon>Capnocytophaga</taxon>
    </lineage>
</organism>
<dbReference type="SMART" id="SM00271">
    <property type="entry name" value="DnaJ"/>
    <property type="match status" value="1"/>
</dbReference>
<reference evidence="6 8" key="2">
    <citation type="submission" date="2017-06" db="EMBL/GenBank/DDBJ databases">
        <authorList>
            <consortium name="Pathogen Informatics"/>
        </authorList>
    </citation>
    <scope>NUCLEOTIDE SEQUENCE [LARGE SCALE GENOMIC DNA]</scope>
    <source>
        <strain evidence="6 8">NCTC12947</strain>
    </source>
</reference>
<dbReference type="PANTHER" id="PTHR44145:SF3">
    <property type="entry name" value="DNAJ HOMOLOG SUBFAMILY A MEMBER 3, MITOCHONDRIAL"/>
    <property type="match status" value="1"/>
</dbReference>
<keyword evidence="6" id="KW-0346">Stress response</keyword>
<evidence type="ECO:0000259" key="4">
    <source>
        <dbReference type="PROSITE" id="PS50076"/>
    </source>
</evidence>
<evidence type="ECO:0000313" key="5">
    <source>
        <dbReference type="EMBL" id="AMD86045.1"/>
    </source>
</evidence>
<dbReference type="AlphaFoldDB" id="A0AAX2H1S5"/>
<dbReference type="CDD" id="cd06257">
    <property type="entry name" value="DnaJ"/>
    <property type="match status" value="1"/>
</dbReference>
<evidence type="ECO:0000313" key="6">
    <source>
        <dbReference type="EMBL" id="SNV14563.1"/>
    </source>
</evidence>
<reference evidence="5 7" key="1">
    <citation type="submission" date="2016-02" db="EMBL/GenBank/DDBJ databases">
        <authorList>
            <person name="Holder M.E."/>
            <person name="Ajami N.J."/>
            <person name="Petrosino J.F."/>
        </authorList>
    </citation>
    <scope>NUCLEOTIDE SEQUENCE [LARGE SCALE GENOMIC DNA]</scope>
    <source>
        <strain evidence="5 7">CCUG 32990</strain>
    </source>
</reference>
<protein>
    <submittedName>
        <fullName evidence="6">Heat shock protein J</fullName>
    </submittedName>
    <submittedName>
        <fullName evidence="5">Molecular chaperone DnaJ</fullName>
    </submittedName>
</protein>
<dbReference type="Proteomes" id="UP000215539">
    <property type="component" value="Chromosome 1"/>
</dbReference>
<dbReference type="PRINTS" id="PR00625">
    <property type="entry name" value="JDOMAIN"/>
</dbReference>
<dbReference type="RefSeq" id="WP_066431344.1">
    <property type="nucleotide sequence ID" value="NZ_CP014227.1"/>
</dbReference>
<evidence type="ECO:0000313" key="8">
    <source>
        <dbReference type="Proteomes" id="UP000215539"/>
    </source>
</evidence>
<evidence type="ECO:0000256" key="2">
    <source>
        <dbReference type="SAM" id="MobiDB-lite"/>
    </source>
</evidence>
<accession>A0AAX2H1S5</accession>
<dbReference type="InterPro" id="IPR051938">
    <property type="entry name" value="Apopto_cytoskel_mod"/>
</dbReference>
<keyword evidence="1" id="KW-0143">Chaperone</keyword>
<feature type="domain" description="J" evidence="4">
    <location>
        <begin position="4"/>
        <end position="69"/>
    </location>
</feature>
<dbReference type="SUPFAM" id="SSF46565">
    <property type="entry name" value="Chaperone J-domain"/>
    <property type="match status" value="1"/>
</dbReference>
<dbReference type="Gene3D" id="1.10.287.110">
    <property type="entry name" value="DnaJ domain"/>
    <property type="match status" value="1"/>
</dbReference>
<dbReference type="Proteomes" id="UP000065822">
    <property type="component" value="Chromosome"/>
</dbReference>
<dbReference type="EMBL" id="CP014227">
    <property type="protein sequence ID" value="AMD86045.1"/>
    <property type="molecule type" value="Genomic_DNA"/>
</dbReference>
<dbReference type="InterPro" id="IPR036869">
    <property type="entry name" value="J_dom_sf"/>
</dbReference>
<dbReference type="PANTHER" id="PTHR44145">
    <property type="entry name" value="DNAJ HOMOLOG SUBFAMILY A MEMBER 3, MITOCHONDRIAL"/>
    <property type="match status" value="1"/>
</dbReference>
<keyword evidence="3" id="KW-1133">Transmembrane helix</keyword>
<name>A0AAX2H1S5_9FLAO</name>
<dbReference type="PROSITE" id="PS50076">
    <property type="entry name" value="DNAJ_2"/>
    <property type="match status" value="1"/>
</dbReference>
<feature type="region of interest" description="Disordered" evidence="2">
    <location>
        <begin position="74"/>
        <end position="104"/>
    </location>
</feature>
<dbReference type="KEGG" id="chg:AXF12_11330"/>
<feature type="transmembrane region" description="Helical" evidence="3">
    <location>
        <begin position="143"/>
        <end position="164"/>
    </location>
</feature>
<evidence type="ECO:0000256" key="1">
    <source>
        <dbReference type="ARBA" id="ARBA00023186"/>
    </source>
</evidence>
<keyword evidence="3" id="KW-0472">Membrane</keyword>
<dbReference type="EMBL" id="LT906449">
    <property type="protein sequence ID" value="SNV14563.1"/>
    <property type="molecule type" value="Genomic_DNA"/>
</dbReference>